<comment type="similarity">
    <text evidence="9">Belongs to the pannexin family.</text>
</comment>
<dbReference type="Proteomes" id="UP000230066">
    <property type="component" value="Unassembled WGS sequence"/>
</dbReference>
<keyword evidence="12" id="KW-1185">Reference proteome</keyword>
<dbReference type="PANTHER" id="PTHR11893">
    <property type="entry name" value="INNEXIN"/>
    <property type="match status" value="1"/>
</dbReference>
<organism evidence="11 12">
    <name type="scientific">Fasciola hepatica</name>
    <name type="common">Liver fluke</name>
    <dbReference type="NCBI Taxonomy" id="6192"/>
    <lineage>
        <taxon>Eukaryota</taxon>
        <taxon>Metazoa</taxon>
        <taxon>Spiralia</taxon>
        <taxon>Lophotrochozoa</taxon>
        <taxon>Platyhelminthes</taxon>
        <taxon>Trematoda</taxon>
        <taxon>Digenea</taxon>
        <taxon>Plagiorchiida</taxon>
        <taxon>Echinostomata</taxon>
        <taxon>Echinostomatoidea</taxon>
        <taxon>Fasciolidae</taxon>
        <taxon>Fasciola</taxon>
    </lineage>
</organism>
<evidence type="ECO:0000256" key="7">
    <source>
        <dbReference type="ARBA" id="ARBA00023136"/>
    </source>
</evidence>
<gene>
    <name evidence="9" type="primary">inx</name>
    <name evidence="11" type="ORF">D915_003135</name>
</gene>
<dbReference type="Pfam" id="PF00876">
    <property type="entry name" value="Innexin"/>
    <property type="match status" value="2"/>
</dbReference>
<keyword evidence="2 9" id="KW-0813">Transport</keyword>
<dbReference type="GO" id="GO:0034220">
    <property type="term" value="P:monoatomic ion transmembrane transport"/>
    <property type="evidence" value="ECO:0007669"/>
    <property type="project" value="UniProtKB-KW"/>
</dbReference>
<feature type="transmembrane region" description="Helical" evidence="9">
    <location>
        <begin position="584"/>
        <end position="607"/>
    </location>
</feature>
<feature type="transmembrane region" description="Helical" evidence="9">
    <location>
        <begin position="196"/>
        <end position="216"/>
    </location>
</feature>
<feature type="compositionally biased region" description="Pro residues" evidence="10">
    <location>
        <begin position="335"/>
        <end position="345"/>
    </location>
</feature>
<dbReference type="PANTHER" id="PTHR11893:SF36">
    <property type="entry name" value="INNEXIN-5"/>
    <property type="match status" value="1"/>
</dbReference>
<evidence type="ECO:0000256" key="9">
    <source>
        <dbReference type="RuleBase" id="RU010713"/>
    </source>
</evidence>
<evidence type="ECO:0000256" key="3">
    <source>
        <dbReference type="ARBA" id="ARBA00022475"/>
    </source>
</evidence>
<evidence type="ECO:0000256" key="2">
    <source>
        <dbReference type="ARBA" id="ARBA00022448"/>
    </source>
</evidence>
<protein>
    <recommendedName>
        <fullName evidence="9">Innexin</fullName>
    </recommendedName>
</protein>
<keyword evidence="5 9" id="KW-1133">Transmembrane helix</keyword>
<evidence type="ECO:0000256" key="8">
    <source>
        <dbReference type="ARBA" id="ARBA00023303"/>
    </source>
</evidence>
<dbReference type="EMBL" id="JXXN02000984">
    <property type="protein sequence ID" value="THD25802.1"/>
    <property type="molecule type" value="Genomic_DNA"/>
</dbReference>
<evidence type="ECO:0000256" key="5">
    <source>
        <dbReference type="ARBA" id="ARBA00022989"/>
    </source>
</evidence>
<name>A0A4E0S0S1_FASHE</name>
<dbReference type="GO" id="GO:0005886">
    <property type="term" value="C:plasma membrane"/>
    <property type="evidence" value="ECO:0007669"/>
    <property type="project" value="UniProtKB-SubCell"/>
</dbReference>
<keyword evidence="7 9" id="KW-0472">Membrane</keyword>
<evidence type="ECO:0000313" key="11">
    <source>
        <dbReference type="EMBL" id="THD25802.1"/>
    </source>
</evidence>
<feature type="region of interest" description="Disordered" evidence="10">
    <location>
        <begin position="1"/>
        <end position="43"/>
    </location>
</feature>
<comment type="subcellular location">
    <subcellularLocation>
        <location evidence="1 9">Cell membrane</location>
        <topology evidence="1 9">Multi-pass membrane protein</topology>
    </subcellularLocation>
</comment>
<evidence type="ECO:0000313" key="12">
    <source>
        <dbReference type="Proteomes" id="UP000230066"/>
    </source>
</evidence>
<evidence type="ECO:0000256" key="6">
    <source>
        <dbReference type="ARBA" id="ARBA00023065"/>
    </source>
</evidence>
<dbReference type="GO" id="GO:0005921">
    <property type="term" value="C:gap junction"/>
    <property type="evidence" value="ECO:0007669"/>
    <property type="project" value="UniProtKB-UniRule"/>
</dbReference>
<evidence type="ECO:0000256" key="4">
    <source>
        <dbReference type="ARBA" id="ARBA00022692"/>
    </source>
</evidence>
<feature type="transmembrane region" description="Helical" evidence="9">
    <location>
        <begin position="495"/>
        <end position="515"/>
    </location>
</feature>
<dbReference type="AlphaFoldDB" id="A0A4E0S0S1"/>
<proteinExistence type="inferred from homology"/>
<keyword evidence="8 9" id="KW-0407">Ion channel</keyword>
<dbReference type="PROSITE" id="PS51013">
    <property type="entry name" value="PANNEXIN"/>
    <property type="match status" value="2"/>
</dbReference>
<feature type="region of interest" description="Disordered" evidence="10">
    <location>
        <begin position="297"/>
        <end position="376"/>
    </location>
</feature>
<dbReference type="InterPro" id="IPR000990">
    <property type="entry name" value="Innexin"/>
</dbReference>
<reference evidence="11" key="1">
    <citation type="submission" date="2019-03" db="EMBL/GenBank/DDBJ databases">
        <title>Improved annotation for the trematode Fasciola hepatica.</title>
        <authorList>
            <person name="Choi Y.-J."/>
            <person name="Martin J."/>
            <person name="Mitreva M."/>
        </authorList>
    </citation>
    <scope>NUCLEOTIDE SEQUENCE [LARGE SCALE GENOMIC DNA]</scope>
</reference>
<evidence type="ECO:0000256" key="1">
    <source>
        <dbReference type="ARBA" id="ARBA00004651"/>
    </source>
</evidence>
<evidence type="ECO:0000256" key="10">
    <source>
        <dbReference type="SAM" id="MobiDB-lite"/>
    </source>
</evidence>
<dbReference type="PRINTS" id="PR01262">
    <property type="entry name" value="INNEXIN"/>
</dbReference>
<sequence>MHKQREQYRALFRTRKGRPETNHLPTDPHSKGVPQPDMNGSIELKPQYDVDSRTVPEPRDDTIDYHRQATSDAEQSHSLIGLVCSRLRRALCSNRFDRHRGTFLSVAYMFLKLLYLANAIGQLFLMQYFLGFQGGDATYGFGITVLQNIMNGHDWEATLVFPRVAYCYAPVKHLGTRTNTATAQCVLPVNMLNEKIYIFLWWWIVFVATLTAFSLFRWSIRMLSRTGPVDFVTKYLTLGEHYDPCDCELLQEFVRHFLRHDGVFLLKMLSYNAGELITSDVLALVWSAYREKQMSLTKPRHSVLPHSPDKESKEPGAQQSNVNVRPSAPRMPDLPQLPPPRPPNYPAHSMNGNLIPMGDTVSNRLPVLRPKPNSTSGTMVPPPYRFGWYSSNIENRVDVVRTLSRLGVDRTLDLNWRFGCRLVDSASPLPNETRPQASAGVVLTPAPVSFLERTCVCVAGQHREYRVGRFSELRRRIWKFCSLLVISKRLGTRLFATYMLVKSLYLINGVGQLVMMERFLGLNRRNYTMFGLAIAHDILMGKDWEVTLVFPRVGYCLIPVRHMGSRNYVTSQCVLPVNMLNERIYVFLWFWIVLACTLTAISIPTWFVRMSYQKSRTCFIKRYLKLGEVLSRKDRVMVEKFKRQFLRHDGIFLLKMISLNAGDLICADIVCQLWKVFKSRYFFRDLTRGPEEDNDLILGQVRAEEGKLTRGGSLGHLVLNSDLKPSAPKKIVDEGDFDENLNFA</sequence>
<feature type="transmembrane region" description="Helical" evidence="9">
    <location>
        <begin position="103"/>
        <end position="125"/>
    </location>
</feature>
<keyword evidence="4 9" id="KW-0812">Transmembrane</keyword>
<comment type="function">
    <text evidence="9">Structural component of the gap junctions.</text>
</comment>
<comment type="caution">
    <text evidence="11">The sequence shown here is derived from an EMBL/GenBank/DDBJ whole genome shotgun (WGS) entry which is preliminary data.</text>
</comment>
<feature type="compositionally biased region" description="Basic and acidic residues" evidence="10">
    <location>
        <begin position="17"/>
        <end position="30"/>
    </location>
</feature>
<keyword evidence="6 9" id="KW-0406">Ion transport</keyword>
<accession>A0A4E0S0S1</accession>
<keyword evidence="3" id="KW-1003">Cell membrane</keyword>